<reference evidence="2 3" key="1">
    <citation type="submission" date="2020-07" db="EMBL/GenBank/DDBJ databases">
        <title>Sequencing the genomes of 1000 actinobacteria strains.</title>
        <authorList>
            <person name="Klenk H.-P."/>
        </authorList>
    </citation>
    <scope>NUCLEOTIDE SEQUENCE [LARGE SCALE GENOMIC DNA]</scope>
    <source>
        <strain evidence="2 3">DSM 44749</strain>
    </source>
</reference>
<dbReference type="Proteomes" id="UP000549695">
    <property type="component" value="Unassembled WGS sequence"/>
</dbReference>
<feature type="domain" description="CobQ/CobB/MinD/ParA nucleotide binding" evidence="1">
    <location>
        <begin position="9"/>
        <end position="188"/>
    </location>
</feature>
<keyword evidence="3" id="KW-1185">Reference proteome</keyword>
<dbReference type="RefSeq" id="WP_208622866.1">
    <property type="nucleotide sequence ID" value="NZ_BAAAJZ010000009.1"/>
</dbReference>
<dbReference type="AlphaFoldDB" id="A0A852WF16"/>
<dbReference type="GeneID" id="98055209"/>
<dbReference type="InterPro" id="IPR002586">
    <property type="entry name" value="CobQ/CobB/MinD/ParA_Nub-bd_dom"/>
</dbReference>
<dbReference type="InterPro" id="IPR050678">
    <property type="entry name" value="DNA_Partitioning_ATPase"/>
</dbReference>
<protein>
    <submittedName>
        <fullName evidence="2">Chromosome partitioning protein</fullName>
    </submittedName>
</protein>
<dbReference type="EMBL" id="JACCCZ010000002">
    <property type="protein sequence ID" value="NYG05294.1"/>
    <property type="molecule type" value="Genomic_DNA"/>
</dbReference>
<dbReference type="InterPro" id="IPR027417">
    <property type="entry name" value="P-loop_NTPase"/>
</dbReference>
<dbReference type="PIRSF" id="PIRSF009320">
    <property type="entry name" value="Nuc_binding_HP_1000"/>
    <property type="match status" value="1"/>
</dbReference>
<sequence>MAILARVHAVCCQKGGVGKTTITVNLAAVVDQVLGGDDPSVLVVGTDPQRSMDWWASRVGDDIPFAYTETDSPSDLERLRDADFSHVFVDTPGSLENEHILRSVLKSADDAIVPITTEPLTFVPADTTITQVIEPLGVPYTVVVNLWDPRDGRVDLDDTLTFARKKNWPLANSVIRRYKIHSRAAAEGVVCTQYAKSRVALEAQQDILRLALELGYGRTR</sequence>
<proteinExistence type="predicted"/>
<dbReference type="PANTHER" id="PTHR13696:SF99">
    <property type="entry name" value="COBYRINIC ACID AC-DIAMIDE SYNTHASE"/>
    <property type="match status" value="1"/>
</dbReference>
<accession>A0A852WF16</accession>
<dbReference type="SUPFAM" id="SSF52540">
    <property type="entry name" value="P-loop containing nucleoside triphosphate hydrolases"/>
    <property type="match status" value="1"/>
</dbReference>
<dbReference type="CDD" id="cd02042">
    <property type="entry name" value="ParAB_family"/>
    <property type="match status" value="1"/>
</dbReference>
<gene>
    <name evidence="2" type="ORF">HDA37_005648</name>
</gene>
<dbReference type="PANTHER" id="PTHR13696">
    <property type="entry name" value="P-LOOP CONTAINING NUCLEOSIDE TRIPHOSPHATE HYDROLASE"/>
    <property type="match status" value="1"/>
</dbReference>
<evidence type="ECO:0000313" key="2">
    <source>
        <dbReference type="EMBL" id="NYG05294.1"/>
    </source>
</evidence>
<dbReference type="Pfam" id="PF01656">
    <property type="entry name" value="CbiA"/>
    <property type="match status" value="1"/>
</dbReference>
<evidence type="ECO:0000313" key="3">
    <source>
        <dbReference type="Proteomes" id="UP000549695"/>
    </source>
</evidence>
<name>A0A852WF16_PSEA5</name>
<dbReference type="Gene3D" id="3.40.50.300">
    <property type="entry name" value="P-loop containing nucleotide triphosphate hydrolases"/>
    <property type="match status" value="1"/>
</dbReference>
<comment type="caution">
    <text evidence="2">The sequence shown here is derived from an EMBL/GenBank/DDBJ whole genome shotgun (WGS) entry which is preliminary data.</text>
</comment>
<organism evidence="2 3">
    <name type="scientific">Pseudonocardia alni</name>
    <name type="common">Amycolata alni</name>
    <dbReference type="NCBI Taxonomy" id="33907"/>
    <lineage>
        <taxon>Bacteria</taxon>
        <taxon>Bacillati</taxon>
        <taxon>Actinomycetota</taxon>
        <taxon>Actinomycetes</taxon>
        <taxon>Pseudonocardiales</taxon>
        <taxon>Pseudonocardiaceae</taxon>
        <taxon>Pseudonocardia</taxon>
    </lineage>
</organism>
<evidence type="ECO:0000259" key="1">
    <source>
        <dbReference type="Pfam" id="PF01656"/>
    </source>
</evidence>